<dbReference type="Gene3D" id="3.30.750.44">
    <property type="match status" value="1"/>
</dbReference>
<dbReference type="InterPro" id="IPR055210">
    <property type="entry name" value="CtpA/B_N"/>
</dbReference>
<comment type="caution">
    <text evidence="8">The sequence shown here is derived from an EMBL/GenBank/DDBJ whole genome shotgun (WGS) entry which is preliminary data.</text>
</comment>
<dbReference type="CDD" id="cd07560">
    <property type="entry name" value="Peptidase_S41_CPP"/>
    <property type="match status" value="1"/>
</dbReference>
<evidence type="ECO:0000256" key="1">
    <source>
        <dbReference type="ARBA" id="ARBA00009179"/>
    </source>
</evidence>
<dbReference type="InterPro" id="IPR036034">
    <property type="entry name" value="PDZ_sf"/>
</dbReference>
<dbReference type="Pfam" id="PF03572">
    <property type="entry name" value="Peptidase_S41"/>
    <property type="match status" value="1"/>
</dbReference>
<dbReference type="EMBL" id="PEZX01000004">
    <property type="protein sequence ID" value="PIS07274.1"/>
    <property type="molecule type" value="Genomic_DNA"/>
</dbReference>
<proteinExistence type="inferred from homology"/>
<dbReference type="SUPFAM" id="SSF50156">
    <property type="entry name" value="PDZ domain-like"/>
    <property type="match status" value="1"/>
</dbReference>
<dbReference type="SUPFAM" id="SSF52096">
    <property type="entry name" value="ClpP/crotonase"/>
    <property type="match status" value="1"/>
</dbReference>
<accession>A0A2M6R9F8</accession>
<dbReference type="SMART" id="SM00245">
    <property type="entry name" value="TSPc"/>
    <property type="match status" value="1"/>
</dbReference>
<feature type="domain" description="PDZ" evidence="7">
    <location>
        <begin position="104"/>
        <end position="172"/>
    </location>
</feature>
<gene>
    <name evidence="8" type="ORF">COT79_00185</name>
</gene>
<evidence type="ECO:0000256" key="2">
    <source>
        <dbReference type="ARBA" id="ARBA00022670"/>
    </source>
</evidence>
<evidence type="ECO:0000259" key="7">
    <source>
        <dbReference type="PROSITE" id="PS50106"/>
    </source>
</evidence>
<keyword evidence="6" id="KW-1133">Transmembrane helix</keyword>
<dbReference type="InterPro" id="IPR004447">
    <property type="entry name" value="Peptidase_S41A"/>
</dbReference>
<dbReference type="InterPro" id="IPR041489">
    <property type="entry name" value="PDZ_6"/>
</dbReference>
<evidence type="ECO:0000313" key="8">
    <source>
        <dbReference type="EMBL" id="PIS07274.1"/>
    </source>
</evidence>
<dbReference type="GO" id="GO:0006508">
    <property type="term" value="P:proteolysis"/>
    <property type="evidence" value="ECO:0007669"/>
    <property type="project" value="UniProtKB-KW"/>
</dbReference>
<dbReference type="InterPro" id="IPR005151">
    <property type="entry name" value="Tail-specific_protease"/>
</dbReference>
<keyword evidence="2 5" id="KW-0645">Protease</keyword>
<keyword evidence="6" id="KW-0812">Transmembrane</keyword>
<dbReference type="GO" id="GO:0008236">
    <property type="term" value="F:serine-type peptidase activity"/>
    <property type="evidence" value="ECO:0007669"/>
    <property type="project" value="UniProtKB-KW"/>
</dbReference>
<dbReference type="PROSITE" id="PS50106">
    <property type="entry name" value="PDZ"/>
    <property type="match status" value="1"/>
</dbReference>
<dbReference type="Pfam" id="PF17820">
    <property type="entry name" value="PDZ_6"/>
    <property type="match status" value="1"/>
</dbReference>
<dbReference type="GO" id="GO:0030288">
    <property type="term" value="C:outer membrane-bounded periplasmic space"/>
    <property type="evidence" value="ECO:0007669"/>
    <property type="project" value="TreeGrafter"/>
</dbReference>
<protein>
    <recommendedName>
        <fullName evidence="7">PDZ domain-containing protein</fullName>
    </recommendedName>
</protein>
<dbReference type="GO" id="GO:0007165">
    <property type="term" value="P:signal transduction"/>
    <property type="evidence" value="ECO:0007669"/>
    <property type="project" value="TreeGrafter"/>
</dbReference>
<keyword evidence="3 5" id="KW-0378">Hydrolase</keyword>
<reference evidence="9" key="1">
    <citation type="submission" date="2017-09" db="EMBL/GenBank/DDBJ databases">
        <title>Depth-based differentiation of microbial function through sediment-hosted aquifers and enrichment of novel symbionts in the deep terrestrial subsurface.</title>
        <authorList>
            <person name="Probst A.J."/>
            <person name="Ladd B."/>
            <person name="Jarett J.K."/>
            <person name="Geller-Mcgrath D.E."/>
            <person name="Sieber C.M.K."/>
            <person name="Emerson J.B."/>
            <person name="Anantharaman K."/>
            <person name="Thomas B.C."/>
            <person name="Malmstrom R."/>
            <person name="Stieglmeier M."/>
            <person name="Klingl A."/>
            <person name="Woyke T."/>
            <person name="Ryan C.M."/>
            <person name="Banfield J.F."/>
        </authorList>
    </citation>
    <scope>NUCLEOTIDE SEQUENCE [LARGE SCALE GENOMIC DNA]</scope>
</reference>
<comment type="similarity">
    <text evidence="1 5">Belongs to the peptidase S41A family.</text>
</comment>
<dbReference type="PANTHER" id="PTHR32060">
    <property type="entry name" value="TAIL-SPECIFIC PROTEASE"/>
    <property type="match status" value="1"/>
</dbReference>
<sequence length="399" mass="43450">MQTKRISLPSKLLLIVLFAGIYMLGYIHGHANLVFDKNLTPKLVHTELKKPTTVDFSIFWDVYNTIDKNYVTEPDKQKMVQGAIAGMVESLDDPFSLYLTKDQSQSFLKDLNGEFEGIGAELAIKSKMLTIMTLLPDSPASKAGLKPNDQIVAIEGKSTLDMSLSSAVDAIRGKRDTKVALTVATPGDIQTRDIIITRAALKAQSVTLTRRDDGVAILRIMQFGDDTSKRAQKYARDLAAQPPKGLILDLRGNPGGLLSSSIDIVSLFVSDKTVVIEKDRKGQKDELKTVGTPILPDTALVVLVDEASASASEIVAGALQDYGRAKLVGVKTYGKGSVQDFINLSDDSTVKLTIAQWLTPKGRAINHEGIVPDVEVKQDEKSDADEQQDKALLLILEDK</sequence>
<evidence type="ECO:0000256" key="3">
    <source>
        <dbReference type="ARBA" id="ARBA00022801"/>
    </source>
</evidence>
<dbReference type="AlphaFoldDB" id="A0A2M6R9F8"/>
<evidence type="ECO:0000256" key="5">
    <source>
        <dbReference type="RuleBase" id="RU004404"/>
    </source>
</evidence>
<dbReference type="Pfam" id="PF22694">
    <property type="entry name" value="CtpB_N-like"/>
    <property type="match status" value="1"/>
</dbReference>
<keyword evidence="6" id="KW-0472">Membrane</keyword>
<dbReference type="NCBIfam" id="TIGR00225">
    <property type="entry name" value="prc"/>
    <property type="match status" value="1"/>
</dbReference>
<dbReference type="Gene3D" id="2.30.42.10">
    <property type="match status" value="1"/>
</dbReference>
<dbReference type="InterPro" id="IPR001478">
    <property type="entry name" value="PDZ"/>
</dbReference>
<evidence type="ECO:0000256" key="6">
    <source>
        <dbReference type="SAM" id="Phobius"/>
    </source>
</evidence>
<feature type="transmembrane region" description="Helical" evidence="6">
    <location>
        <begin position="12"/>
        <end position="29"/>
    </location>
</feature>
<dbReference type="SMART" id="SM00228">
    <property type="entry name" value="PDZ"/>
    <property type="match status" value="1"/>
</dbReference>
<evidence type="ECO:0000313" key="9">
    <source>
        <dbReference type="Proteomes" id="UP000231162"/>
    </source>
</evidence>
<dbReference type="GO" id="GO:0004175">
    <property type="term" value="F:endopeptidase activity"/>
    <property type="evidence" value="ECO:0007669"/>
    <property type="project" value="TreeGrafter"/>
</dbReference>
<dbReference type="Proteomes" id="UP000231162">
    <property type="component" value="Unassembled WGS sequence"/>
</dbReference>
<name>A0A2M6R9F8_9BACT</name>
<organism evidence="8 9">
    <name type="scientific">Candidatus Berkelbacteria bacterium CG10_big_fil_rev_8_21_14_0_10_43_14</name>
    <dbReference type="NCBI Taxonomy" id="1974515"/>
    <lineage>
        <taxon>Bacteria</taxon>
        <taxon>Candidatus Berkelbacteria</taxon>
    </lineage>
</organism>
<dbReference type="InterPro" id="IPR029045">
    <property type="entry name" value="ClpP/crotonase-like_dom_sf"/>
</dbReference>
<evidence type="ECO:0000256" key="4">
    <source>
        <dbReference type="ARBA" id="ARBA00022825"/>
    </source>
</evidence>
<dbReference type="FunFam" id="2.30.42.10:FF:000063">
    <property type="entry name" value="Peptidase, S41 family"/>
    <property type="match status" value="1"/>
</dbReference>
<keyword evidence="4 5" id="KW-0720">Serine protease</keyword>
<dbReference type="PANTHER" id="PTHR32060:SF30">
    <property type="entry name" value="CARBOXY-TERMINAL PROCESSING PROTEASE CTPA"/>
    <property type="match status" value="1"/>
</dbReference>
<dbReference type="Gene3D" id="3.90.226.10">
    <property type="entry name" value="2-enoyl-CoA Hydratase, Chain A, domain 1"/>
    <property type="match status" value="1"/>
</dbReference>
<dbReference type="CDD" id="cd06782">
    <property type="entry name" value="cpPDZ_CPP-like"/>
    <property type="match status" value="1"/>
</dbReference>